<evidence type="ECO:0008006" key="5">
    <source>
        <dbReference type="Google" id="ProtNLM"/>
    </source>
</evidence>
<feature type="chain" id="PRO_5003325918" description="DUF4105 domain-containing protein" evidence="2">
    <location>
        <begin position="20"/>
        <end position="535"/>
    </location>
</feature>
<dbReference type="eggNOG" id="ENOG5033KC5">
    <property type="taxonomic scope" value="Bacteria"/>
</dbReference>
<reference evidence="3 4" key="1">
    <citation type="journal article" date="2011" name="J. Bacteriol.">
        <title>Genome sequence of Methyloversatilis universalis FAM5T, a methylotrophic representative of the order Rhodocyclales.</title>
        <authorList>
            <person name="Kittichotirat W."/>
            <person name="Good N.M."/>
            <person name="Hall R."/>
            <person name="Bringel F."/>
            <person name="Lajus A."/>
            <person name="Medigue C."/>
            <person name="Smalley N.E."/>
            <person name="Beck D."/>
            <person name="Bumgarner R."/>
            <person name="Vuilleumier S."/>
            <person name="Kalyuzhnaya M.G."/>
        </authorList>
    </citation>
    <scope>NUCLEOTIDE SEQUENCE [LARGE SCALE GENOMIC DNA]</scope>
    <source>
        <strain evidence="4">ATCC BAA-1314 / JCM 13912 / FAM5</strain>
    </source>
</reference>
<feature type="signal peptide" evidence="2">
    <location>
        <begin position="1"/>
        <end position="19"/>
    </location>
</feature>
<organism evidence="3 4">
    <name type="scientific">Methyloversatilis universalis (strain ATCC BAA-1314 / DSM 25237 / JCM 13912 / CCUG 52030 / FAM5)</name>
    <dbReference type="NCBI Taxonomy" id="1000565"/>
    <lineage>
        <taxon>Bacteria</taxon>
        <taxon>Pseudomonadati</taxon>
        <taxon>Pseudomonadota</taxon>
        <taxon>Betaproteobacteria</taxon>
        <taxon>Nitrosomonadales</taxon>
        <taxon>Sterolibacteriaceae</taxon>
        <taxon>Methyloversatilis</taxon>
    </lineage>
</organism>
<evidence type="ECO:0000256" key="1">
    <source>
        <dbReference type="SAM" id="Phobius"/>
    </source>
</evidence>
<sequence length="535" mass="58115">MRALDTLLTLALMTSVAHTAAAAQDALAEGRLGLYDAREFRATTGRCSDCPTPPQALWYFQDDTIAVPRADAAGFDPALSAQDDVKQWVIARDGQPDAQKPALVWLGSPQRADGARLDADGRALTFADGRRSGFALVPQLPTNVSWFNADSVRWLQGQSLSLRGSAGDDRYTARTIWPSSFDIDLAALKPHPLQAGETLATLVRADQGGAQLPAASRLLWERTPGAAAAAVGKPVLALMLNGAQGDDDEAHGGHFALATGLMGEHGRWGDWLVANFYNLDIHSEKGIVASMLPMDAYLTDLNSGQSWYRPSWMLVAVLRDDRAPRLVDQGLARVFNHFYRHDFSYRHATANCAGISLDTLRALGWGLPLLGPTSKAKAWLGLPWMTLKDMSVASGLQAYEYMMAERSGLFPFAAFNVAGSDLVGRLATGHSGDNGLEKVLADDLEALIFVRVPQIPSSRAFGREPVASYEEYMARVPAERSQWIVRPAPPREFPEALRDPQAPKEPLPGSRRALIVWLAGLAAVAAFILSRILRR</sequence>
<comment type="caution">
    <text evidence="3">The sequence shown here is derived from an EMBL/GenBank/DDBJ whole genome shotgun (WGS) entry which is preliminary data.</text>
</comment>
<feature type="transmembrane region" description="Helical" evidence="1">
    <location>
        <begin position="514"/>
        <end position="533"/>
    </location>
</feature>
<keyword evidence="4" id="KW-1185">Reference proteome</keyword>
<keyword evidence="1" id="KW-0472">Membrane</keyword>
<gene>
    <name evidence="3" type="ORF">METUNv1_03362</name>
</gene>
<dbReference type="RefSeq" id="WP_008063723.1">
    <property type="nucleotide sequence ID" value="NZ_AFHG01000057.1"/>
</dbReference>
<evidence type="ECO:0000313" key="4">
    <source>
        <dbReference type="Proteomes" id="UP000005019"/>
    </source>
</evidence>
<name>F5RFW9_METUF</name>
<keyword evidence="1" id="KW-1133">Transmembrane helix</keyword>
<keyword evidence="1" id="KW-0812">Transmembrane</keyword>
<dbReference type="STRING" id="1000565.METUNv1_03362"/>
<protein>
    <recommendedName>
        <fullName evidence="5">DUF4105 domain-containing protein</fullName>
    </recommendedName>
</protein>
<dbReference type="Proteomes" id="UP000005019">
    <property type="component" value="Unassembled WGS sequence"/>
</dbReference>
<evidence type="ECO:0000313" key="3">
    <source>
        <dbReference type="EMBL" id="EGK70457.1"/>
    </source>
</evidence>
<accession>F5RFW9</accession>
<proteinExistence type="predicted"/>
<dbReference type="AlphaFoldDB" id="F5RFW9"/>
<evidence type="ECO:0000256" key="2">
    <source>
        <dbReference type="SAM" id="SignalP"/>
    </source>
</evidence>
<keyword evidence="2" id="KW-0732">Signal</keyword>
<dbReference type="EMBL" id="AFHG01000057">
    <property type="protein sequence ID" value="EGK70457.1"/>
    <property type="molecule type" value="Genomic_DNA"/>
</dbReference>